<evidence type="ECO:0000256" key="2">
    <source>
        <dbReference type="ARBA" id="ARBA00024446"/>
    </source>
</evidence>
<dbReference type="CDD" id="cd01614">
    <property type="entry name" value="EutN_CcmL"/>
    <property type="match status" value="1"/>
</dbReference>
<dbReference type="Pfam" id="PF03319">
    <property type="entry name" value="EutN_CcmL"/>
    <property type="match status" value="1"/>
</dbReference>
<reference evidence="4" key="1">
    <citation type="submission" date="2017-05" db="EMBL/GenBank/DDBJ databases">
        <authorList>
            <person name="Imhoff J.F."/>
            <person name="Rahn T."/>
            <person name="Kuenzel S."/>
            <person name="Neulinger S.C."/>
        </authorList>
    </citation>
    <scope>NUCLEOTIDE SEQUENCE</scope>
    <source>
        <strain evidence="4">DSM 4395</strain>
    </source>
</reference>
<reference evidence="4" key="2">
    <citation type="journal article" date="2020" name="Microorganisms">
        <title>Osmotic Adaptation and Compatible Solute Biosynthesis of Phototrophic Bacteria as Revealed from Genome Analyses.</title>
        <authorList>
            <person name="Imhoff J.F."/>
            <person name="Rahn T."/>
            <person name="Kunzel S."/>
            <person name="Keller A."/>
            <person name="Neulinger S.C."/>
        </authorList>
    </citation>
    <scope>NUCLEOTIDE SEQUENCE</scope>
    <source>
        <strain evidence="4">DSM 4395</strain>
    </source>
</reference>
<dbReference type="PROSITE" id="PS51932">
    <property type="entry name" value="BMV"/>
    <property type="match status" value="1"/>
</dbReference>
<gene>
    <name evidence="4" type="ORF">CCR82_09470</name>
</gene>
<dbReference type="SUPFAM" id="SSF159133">
    <property type="entry name" value="EutN/CcmL-like"/>
    <property type="match status" value="1"/>
</dbReference>
<dbReference type="EMBL" id="NHSF01000056">
    <property type="protein sequence ID" value="MBK5930741.1"/>
    <property type="molecule type" value="Genomic_DNA"/>
</dbReference>
<organism evidence="4 5">
    <name type="scientific">Halochromatium salexigens</name>
    <name type="common">Chromatium salexigens</name>
    <dbReference type="NCBI Taxonomy" id="49447"/>
    <lineage>
        <taxon>Bacteria</taxon>
        <taxon>Pseudomonadati</taxon>
        <taxon>Pseudomonadota</taxon>
        <taxon>Gammaproteobacteria</taxon>
        <taxon>Chromatiales</taxon>
        <taxon>Chromatiaceae</taxon>
        <taxon>Halochromatium</taxon>
    </lineage>
</organism>
<proteinExistence type="predicted"/>
<dbReference type="NCBIfam" id="TIGR02704">
    <property type="entry name" value="carboxysome_B"/>
    <property type="match status" value="1"/>
</dbReference>
<dbReference type="RefSeq" id="WP_201245452.1">
    <property type="nucleotide sequence ID" value="NZ_NHSF01000056.1"/>
</dbReference>
<sequence>MEINQVVGTLYCTERIDGLRHCSLQILKDRKGKLAVATDPVGVRPGNWVFTVSGSAGRYAMGDAKIMTDLTIGGIIDAWQPEDVAKPEPGDSDGMLEQHRDQAA</sequence>
<dbReference type="InterPro" id="IPR036677">
    <property type="entry name" value="EutN_CcmL_sf"/>
</dbReference>
<dbReference type="InterPro" id="IPR004992">
    <property type="entry name" value="EutN_CcmL"/>
</dbReference>
<accession>A0AAJ0UG87</accession>
<keyword evidence="5" id="KW-1185">Reference proteome</keyword>
<protein>
    <submittedName>
        <fullName evidence="4">Carboxysome peptide B</fullName>
    </submittedName>
</protein>
<name>A0AAJ0UG87_HALSE</name>
<evidence type="ECO:0000256" key="3">
    <source>
        <dbReference type="SAM" id="MobiDB-lite"/>
    </source>
</evidence>
<dbReference type="Proteomes" id="UP001296967">
    <property type="component" value="Unassembled WGS sequence"/>
</dbReference>
<evidence type="ECO:0000313" key="5">
    <source>
        <dbReference type="Proteomes" id="UP001296967"/>
    </source>
</evidence>
<comment type="caution">
    <text evidence="4">The sequence shown here is derived from an EMBL/GenBank/DDBJ whole genome shotgun (WGS) entry which is preliminary data.</text>
</comment>
<dbReference type="AlphaFoldDB" id="A0AAJ0UG87"/>
<comment type="subcellular location">
    <subcellularLocation>
        <location evidence="1">Bacterial microcompartment</location>
    </subcellularLocation>
</comment>
<keyword evidence="2" id="KW-1283">Bacterial microcompartment</keyword>
<dbReference type="GO" id="GO:0031469">
    <property type="term" value="C:bacterial microcompartment"/>
    <property type="evidence" value="ECO:0007669"/>
    <property type="project" value="UniProtKB-SubCell"/>
</dbReference>
<feature type="region of interest" description="Disordered" evidence="3">
    <location>
        <begin position="81"/>
        <end position="104"/>
    </location>
</feature>
<evidence type="ECO:0000313" key="4">
    <source>
        <dbReference type="EMBL" id="MBK5930741.1"/>
    </source>
</evidence>
<dbReference type="InterPro" id="IPR014077">
    <property type="entry name" value="CsoS4B"/>
</dbReference>
<evidence type="ECO:0000256" key="1">
    <source>
        <dbReference type="ARBA" id="ARBA00024322"/>
    </source>
</evidence>
<dbReference type="Gene3D" id="2.40.50.220">
    <property type="entry name" value="EutN/Ccml"/>
    <property type="match status" value="1"/>
</dbReference>